<organism evidence="1 2">
    <name type="scientific">Amblyomma americanum</name>
    <name type="common">Lone star tick</name>
    <dbReference type="NCBI Taxonomy" id="6943"/>
    <lineage>
        <taxon>Eukaryota</taxon>
        <taxon>Metazoa</taxon>
        <taxon>Ecdysozoa</taxon>
        <taxon>Arthropoda</taxon>
        <taxon>Chelicerata</taxon>
        <taxon>Arachnida</taxon>
        <taxon>Acari</taxon>
        <taxon>Parasitiformes</taxon>
        <taxon>Ixodida</taxon>
        <taxon>Ixodoidea</taxon>
        <taxon>Ixodidae</taxon>
        <taxon>Amblyomminae</taxon>
        <taxon>Amblyomma</taxon>
    </lineage>
</organism>
<accession>A0AAQ4DZ09</accession>
<sequence length="211" mass="23066">MTEIFDALQCNPRLRKLTLDISQLTVKAARLLSVLVGQFKRSFVELRIESTGNMSSAALGVLQEMITKNVFLSRVSVKCPAWKDAVGACAAIEDAKEQNQGLLNKAAKFVMSIDGRPTASAKHPCASAFDELCGTASLQEHLVSLSGKSEPQVSTDVKKARCYLDDNYMIYAGVVRAKVLCEAGNGSTQFDELTVHCWRCIVQYLKLSDVV</sequence>
<dbReference type="AlphaFoldDB" id="A0AAQ4DZ09"/>
<reference evidence="1 2" key="1">
    <citation type="journal article" date="2023" name="Arcadia Sci">
        <title>De novo assembly of a long-read Amblyomma americanum tick genome.</title>
        <authorList>
            <person name="Chou S."/>
            <person name="Poskanzer K.E."/>
            <person name="Rollins M."/>
            <person name="Thuy-Boun P.S."/>
        </authorList>
    </citation>
    <scope>NUCLEOTIDE SEQUENCE [LARGE SCALE GENOMIC DNA]</scope>
    <source>
        <strain evidence="1">F_SG_1</strain>
        <tissue evidence="1">Salivary glands</tissue>
    </source>
</reference>
<proteinExistence type="predicted"/>
<dbReference type="Proteomes" id="UP001321473">
    <property type="component" value="Unassembled WGS sequence"/>
</dbReference>
<name>A0AAQ4DZ09_AMBAM</name>
<keyword evidence="2" id="KW-1185">Reference proteome</keyword>
<comment type="caution">
    <text evidence="1">The sequence shown here is derived from an EMBL/GenBank/DDBJ whole genome shotgun (WGS) entry which is preliminary data.</text>
</comment>
<dbReference type="EMBL" id="JARKHS020025118">
    <property type="protein sequence ID" value="KAK8767699.1"/>
    <property type="molecule type" value="Genomic_DNA"/>
</dbReference>
<evidence type="ECO:0000313" key="2">
    <source>
        <dbReference type="Proteomes" id="UP001321473"/>
    </source>
</evidence>
<gene>
    <name evidence="1" type="ORF">V5799_005520</name>
</gene>
<protein>
    <submittedName>
        <fullName evidence="1">Uncharacterized protein</fullName>
    </submittedName>
</protein>
<evidence type="ECO:0000313" key="1">
    <source>
        <dbReference type="EMBL" id="KAK8767699.1"/>
    </source>
</evidence>